<feature type="chain" id="PRO_5045125626" description="DUF4493 domain-containing protein" evidence="1">
    <location>
        <begin position="28"/>
        <end position="262"/>
    </location>
</feature>
<evidence type="ECO:0000256" key="1">
    <source>
        <dbReference type="SAM" id="SignalP"/>
    </source>
</evidence>
<evidence type="ECO:0008006" key="4">
    <source>
        <dbReference type="Google" id="ProtNLM"/>
    </source>
</evidence>
<gene>
    <name evidence="2" type="ORF">LG35_00385</name>
</gene>
<protein>
    <recommendedName>
        <fullName evidence="4">DUF4493 domain-containing protein</fullName>
    </recommendedName>
</protein>
<dbReference type="EMBL" id="JRGF01000001">
    <property type="protein sequence ID" value="KHE42962.1"/>
    <property type="molecule type" value="Genomic_DNA"/>
</dbReference>
<name>A0ABR4YLB5_9BACT</name>
<keyword evidence="3" id="KW-1185">Reference proteome</keyword>
<dbReference type="Proteomes" id="UP000030889">
    <property type="component" value="Unassembled WGS sequence"/>
</dbReference>
<evidence type="ECO:0000313" key="3">
    <source>
        <dbReference type="Proteomes" id="UP000030889"/>
    </source>
</evidence>
<dbReference type="Pfam" id="PF14900">
    <property type="entry name" value="DUF4493"/>
    <property type="match status" value="1"/>
</dbReference>
<reference evidence="2 3" key="1">
    <citation type="submission" date="2014-09" db="EMBL/GenBank/DDBJ databases">
        <title>Alistipes sp. 627, sp. nov., a novel member of the family Rikenellaceae isolated from human faeces.</title>
        <authorList>
            <person name="Shkoporov A.N."/>
            <person name="Chaplin A.V."/>
            <person name="Motuzova O.V."/>
            <person name="Kafarskaia L.I."/>
            <person name="Khokhlova E.V."/>
            <person name="Efimov B.A."/>
        </authorList>
    </citation>
    <scope>NUCLEOTIDE SEQUENCE [LARGE SCALE GENOMIC DNA]</scope>
    <source>
        <strain evidence="2 3">627</strain>
    </source>
</reference>
<dbReference type="InterPro" id="IPR027840">
    <property type="entry name" value="DUF4493"/>
</dbReference>
<evidence type="ECO:0000313" key="2">
    <source>
        <dbReference type="EMBL" id="KHE42962.1"/>
    </source>
</evidence>
<proteinExistence type="predicted"/>
<accession>A0ABR4YLB5</accession>
<comment type="caution">
    <text evidence="2">The sequence shown here is derived from an EMBL/GenBank/DDBJ whole genome shotgun (WGS) entry which is preliminary data.</text>
</comment>
<organism evidence="2 3">
    <name type="scientific">Alistipes inops</name>
    <dbReference type="NCBI Taxonomy" id="1501391"/>
    <lineage>
        <taxon>Bacteria</taxon>
        <taxon>Pseudomonadati</taxon>
        <taxon>Bacteroidota</taxon>
        <taxon>Bacteroidia</taxon>
        <taxon>Bacteroidales</taxon>
        <taxon>Rikenellaceae</taxon>
        <taxon>Alistipes</taxon>
    </lineage>
</organism>
<dbReference type="PROSITE" id="PS51257">
    <property type="entry name" value="PROKAR_LIPOPROTEIN"/>
    <property type="match status" value="1"/>
</dbReference>
<feature type="signal peptide" evidence="1">
    <location>
        <begin position="1"/>
        <end position="27"/>
    </location>
</feature>
<keyword evidence="1" id="KW-0732">Signal</keyword>
<sequence length="262" mass="27367">MKKIDEMKRYWAVVWVSAALFASSCSAGGEGASAGEGSVEFDCSVSAFVGTRAETRELPAELIPDAGALSLSLSGTDGVVASYETLADYDQPLLAEGNYTASFTYGDPEAEGAGAACFSGEEAFTIVARKTVTEPVSVSLANSVFTLVFSDWFRKYYSEFTVNIRTDSGFRAGFVGSASSPLPQTVPQFVKAGTGLYMSGSATKTNGVEVAFPETLVGTTAARTWHTVTVDAGQVGQAGIVVSLDDTPVAVEEIPVELNPDA</sequence>